<feature type="region of interest" description="Disordered" evidence="1">
    <location>
        <begin position="283"/>
        <end position="373"/>
    </location>
</feature>
<comment type="caution">
    <text evidence="2">The sequence shown here is derived from an EMBL/GenBank/DDBJ whole genome shotgun (WGS) entry which is preliminary data.</text>
</comment>
<dbReference type="EMBL" id="JAIOIU010000099">
    <property type="protein sequence ID" value="MBZ0160057.1"/>
    <property type="molecule type" value="Genomic_DNA"/>
</dbReference>
<accession>A0AAJ1AIF7</accession>
<feature type="compositionally biased region" description="Low complexity" evidence="1">
    <location>
        <begin position="296"/>
        <end position="309"/>
    </location>
</feature>
<evidence type="ECO:0000256" key="1">
    <source>
        <dbReference type="SAM" id="MobiDB-lite"/>
    </source>
</evidence>
<dbReference type="Gene3D" id="3.40.50.10610">
    <property type="entry name" value="ABC-type transport auxiliary lipoprotein component"/>
    <property type="match status" value="1"/>
</dbReference>
<organism evidence="2 3">
    <name type="scientific">Candidatus Methylomirabilis tolerans</name>
    <dbReference type="NCBI Taxonomy" id="3123416"/>
    <lineage>
        <taxon>Bacteria</taxon>
        <taxon>Candidatus Methylomirabilota</taxon>
        <taxon>Candidatus Methylomirabilia</taxon>
        <taxon>Candidatus Methylomirabilales</taxon>
        <taxon>Candidatus Methylomirabilaceae</taxon>
        <taxon>Candidatus Methylomirabilis</taxon>
    </lineage>
</organism>
<sequence length="730" mass="79248">MSIAFKGMKVSTLFVKSTKTIRVAPPCDWRGLALLSLAIILSIPLIAYQARALEPAFGQAAEEAAARLAEAFPVIQGSVTGVEKDRVLIDLGTKQVYQGMELQVYREGDEVKHPVTGEILGRRDKRLGLIRVVEVKERFSEAAIVFREEGSAIRAKDRIRVSSDRLVVALPLIDVGGVKEANADSVTKDLAIAMAKTGHFIVIEDPLLRAALAGEHASRVELFSDPSTLKLLAERAHVQLLVLGKLSPGQQGLFLNLQAISVFTGAPLTVAGVEVTQRGPMVVAAPSRPSGATIRPPSGRASSAASHPSFIDTERQIPEPLRTTEQPKGPRSEIASSRKGLVTEEPLRKPGTPSFLTARDEEPPHPGDKGDQGLRESVVFELSDSLLALAAGDLDGDQRPEIVGMTSSEVIVYRWQNQRLTPIVRVSSPRSIRHLHLDVGNINGRSHAQVVVTAISGGRNDLRSFILELQEGRLVRIADKLGYFLRVVAGPGIEPPILVGQPMGELTAFEGPIVRLTWNGERYVEGQPLALPSQVKNLYEFAPINAAGDQISEVAVISEQRVKTYGSEGQPSWEGKDDLGEVDHLAFSYIPTYRALQAKHGIQSGIPITPEDHAVLQVLPRRVLVEASPLWGNARTELLTFTNPKRIGTFRIESTLPPSQVVAFDRREGTFARGWETIPLEGKVRDVAVADLNGAGRKDLIVLSAIKEKGLVAYLQDGSRGIISVFSFIQ</sequence>
<reference evidence="2 3" key="1">
    <citation type="journal article" date="2021" name="bioRxiv">
        <title>Unraveling nitrogen, sulfur and carbon metabolic pathways and microbial community transcriptional responses to substrate deprivation and toxicity stresses in a bioreactor mimicking anoxic brackish coastal sediment conditions.</title>
        <authorList>
            <person name="Martins P.D."/>
            <person name="Echeveste M.J."/>
            <person name="Arshad A."/>
            <person name="Kurth J."/>
            <person name="Ouboter H."/>
            <person name="Jetten M.S.M."/>
            <person name="Welte C.U."/>
        </authorList>
    </citation>
    <scope>NUCLEOTIDE SEQUENCE [LARGE SCALE GENOMIC DNA]</scope>
    <source>
        <strain evidence="2">MAG_38</strain>
    </source>
</reference>
<name>A0AAJ1AIF7_9BACT</name>
<proteinExistence type="predicted"/>
<dbReference type="AlphaFoldDB" id="A0AAJ1AIF7"/>
<feature type="compositionally biased region" description="Basic and acidic residues" evidence="1">
    <location>
        <begin position="358"/>
        <end position="373"/>
    </location>
</feature>
<evidence type="ECO:0000313" key="3">
    <source>
        <dbReference type="Proteomes" id="UP001197609"/>
    </source>
</evidence>
<dbReference type="InterPro" id="IPR028994">
    <property type="entry name" value="Integrin_alpha_N"/>
</dbReference>
<dbReference type="SUPFAM" id="SSF69318">
    <property type="entry name" value="Integrin alpha N-terminal domain"/>
    <property type="match status" value="1"/>
</dbReference>
<evidence type="ECO:0008006" key="4">
    <source>
        <dbReference type="Google" id="ProtNLM"/>
    </source>
</evidence>
<evidence type="ECO:0000313" key="2">
    <source>
        <dbReference type="EMBL" id="MBZ0160057.1"/>
    </source>
</evidence>
<dbReference type="Proteomes" id="UP001197609">
    <property type="component" value="Unassembled WGS sequence"/>
</dbReference>
<gene>
    <name evidence="2" type="ORF">K8G79_07980</name>
</gene>
<protein>
    <recommendedName>
        <fullName evidence="4">VCBS repeat-containing protein</fullName>
    </recommendedName>
</protein>